<evidence type="ECO:0000256" key="4">
    <source>
        <dbReference type="ARBA" id="ARBA00023239"/>
    </source>
</evidence>
<feature type="domain" description="Prephenate dehydratase" evidence="6">
    <location>
        <begin position="2"/>
        <end position="168"/>
    </location>
</feature>
<dbReference type="CDD" id="cd13630">
    <property type="entry name" value="PBP2_PDT_1"/>
    <property type="match status" value="1"/>
</dbReference>
<evidence type="ECO:0000259" key="7">
    <source>
        <dbReference type="PROSITE" id="PS51671"/>
    </source>
</evidence>
<dbReference type="KEGG" id="ncon:LC1Nh_0075"/>
<keyword evidence="2" id="KW-0057">Aromatic amino acid biosynthesis</keyword>
<gene>
    <name evidence="8" type="primary">pheA2</name>
    <name evidence="8" type="ORF">LC1Nh_0075</name>
</gene>
<dbReference type="GO" id="GO:0009094">
    <property type="term" value="P:L-phenylalanine biosynthetic process"/>
    <property type="evidence" value="ECO:0007669"/>
    <property type="project" value="UniProtKB-KW"/>
</dbReference>
<dbReference type="InterPro" id="IPR001086">
    <property type="entry name" value="Preph_deHydtase"/>
</dbReference>
<keyword evidence="3" id="KW-0584">Phenylalanine biosynthesis</keyword>
<dbReference type="Pfam" id="PF01842">
    <property type="entry name" value="ACT"/>
    <property type="match status" value="1"/>
</dbReference>
<evidence type="ECO:0000256" key="5">
    <source>
        <dbReference type="ARBA" id="ARBA00029440"/>
    </source>
</evidence>
<evidence type="ECO:0000313" key="9">
    <source>
        <dbReference type="Proteomes" id="UP000377803"/>
    </source>
</evidence>
<evidence type="ECO:0000256" key="2">
    <source>
        <dbReference type="ARBA" id="ARBA00023141"/>
    </source>
</evidence>
<dbReference type="AlphaFoldDB" id="A0A5Q0UEJ1"/>
<reference evidence="9" key="1">
    <citation type="submission" date="2019-05" db="EMBL/GenBank/DDBJ databases">
        <title>Candidatus Nanohalobium constans, a novel model system to study the DPANN nano-sized archaea: genomic and physiological characterization of a nanoarchaeon co-cultured with its chitinotrophic host.</title>
        <authorList>
            <person name="La Cono V."/>
            <person name="Arcadi E."/>
            <person name="Crisafi F."/>
            <person name="Denaro R."/>
            <person name="La Spada G."/>
            <person name="Messina E."/>
            <person name="Smedile F."/>
            <person name="Toshchakov S.V."/>
            <person name="Shevchenko M.A."/>
            <person name="Golyshin P.N."/>
            <person name="Golyshina O.V."/>
            <person name="Ferrer M."/>
            <person name="Rohde M."/>
            <person name="Mushegian A."/>
            <person name="Sorokin D.Y."/>
            <person name="Giuliano L."/>
            <person name="Yakimov M.M."/>
        </authorList>
    </citation>
    <scope>NUCLEOTIDE SEQUENCE [LARGE SCALE GENOMIC DNA]</scope>
    <source>
        <strain evidence="9">LC1Nh</strain>
    </source>
</reference>
<evidence type="ECO:0000259" key="6">
    <source>
        <dbReference type="PROSITE" id="PS51171"/>
    </source>
</evidence>
<dbReference type="SUPFAM" id="SSF55021">
    <property type="entry name" value="ACT-like"/>
    <property type="match status" value="1"/>
</dbReference>
<dbReference type="GO" id="GO:0005737">
    <property type="term" value="C:cytoplasm"/>
    <property type="evidence" value="ECO:0007669"/>
    <property type="project" value="TreeGrafter"/>
</dbReference>
<protein>
    <submittedName>
        <fullName evidence="8">Prephenate dehydratase</fullName>
        <ecNumber evidence="8">4.2.1.51</ecNumber>
    </submittedName>
</protein>
<dbReference type="Proteomes" id="UP000377803">
    <property type="component" value="Chromosome"/>
</dbReference>
<dbReference type="InterPro" id="IPR045865">
    <property type="entry name" value="ACT-like_dom_sf"/>
</dbReference>
<dbReference type="OrthoDB" id="8755at2157"/>
<keyword evidence="9" id="KW-1185">Reference proteome</keyword>
<dbReference type="Gene3D" id="3.30.70.260">
    <property type="match status" value="1"/>
</dbReference>
<accession>A0A5Q0UEJ1</accession>
<dbReference type="GO" id="GO:0004664">
    <property type="term" value="F:prephenate dehydratase activity"/>
    <property type="evidence" value="ECO:0007669"/>
    <property type="project" value="UniProtKB-EC"/>
</dbReference>
<dbReference type="PROSITE" id="PS51171">
    <property type="entry name" value="PREPHENATE_DEHYDR_3"/>
    <property type="match status" value="1"/>
</dbReference>
<keyword evidence="4 8" id="KW-0456">Lyase</keyword>
<dbReference type="Gene3D" id="3.40.190.10">
    <property type="entry name" value="Periplasmic binding protein-like II"/>
    <property type="match status" value="2"/>
</dbReference>
<dbReference type="InterPro" id="IPR002912">
    <property type="entry name" value="ACT_dom"/>
</dbReference>
<dbReference type="Pfam" id="PF00800">
    <property type="entry name" value="PDT"/>
    <property type="match status" value="1"/>
</dbReference>
<dbReference type="GeneID" id="42364455"/>
<evidence type="ECO:0000256" key="1">
    <source>
        <dbReference type="ARBA" id="ARBA00022605"/>
    </source>
</evidence>
<keyword evidence="1" id="KW-0028">Amino-acid biosynthesis</keyword>
<comment type="pathway">
    <text evidence="5">Amino-acid biosynthesis.</text>
</comment>
<evidence type="ECO:0000313" key="8">
    <source>
        <dbReference type="EMBL" id="QGA79983.1"/>
    </source>
</evidence>
<name>A0A5Q0UEJ1_9ARCH</name>
<organism evidence="8 9">
    <name type="scientific">Candidatus Nanohalobium constans</name>
    <dbReference type="NCBI Taxonomy" id="2565781"/>
    <lineage>
        <taxon>Archaea</taxon>
        <taxon>Candidatus Nanohalarchaeota</taxon>
        <taxon>Candidatus Nanohalobia</taxon>
        <taxon>Candidatus Nanohalobiales</taxon>
        <taxon>Candidatus Nanohalobiaceae</taxon>
        <taxon>Candidatus Nanohalobium</taxon>
    </lineage>
</organism>
<feature type="domain" description="ACT" evidence="7">
    <location>
        <begin position="178"/>
        <end position="258"/>
    </location>
</feature>
<dbReference type="SUPFAM" id="SSF53850">
    <property type="entry name" value="Periplasmic binding protein-like II"/>
    <property type="match status" value="1"/>
</dbReference>
<dbReference type="EMBL" id="CP040089">
    <property type="protein sequence ID" value="QGA79983.1"/>
    <property type="molecule type" value="Genomic_DNA"/>
</dbReference>
<dbReference type="PANTHER" id="PTHR21022">
    <property type="entry name" value="PREPHENATE DEHYDRATASE P PROTEIN"/>
    <property type="match status" value="1"/>
</dbReference>
<dbReference type="PANTHER" id="PTHR21022:SF19">
    <property type="entry name" value="PREPHENATE DEHYDRATASE-RELATED"/>
    <property type="match status" value="1"/>
</dbReference>
<proteinExistence type="predicted"/>
<dbReference type="EC" id="4.2.1.51" evidence="8"/>
<sequence length="258" mass="28330">MKVALLGPEGTYTHQAAASYFEDLETDYCSTIRDVFNSDTEVKFVPVENSLGGGVSDTVELLKSGDDTVTAEVRLQIQHALISDEDSIEDIERIKSHPQALSQCQNLIEEHGWEKEETGSTAAAVEQLEEGEAALASEIAAEINDKNILETSVQDTDSNITRFFVLNGDPEPEEKTALVLEPGEDRPGLLHAMLSCFAGHQVNLTHIQSRPTKRKLGEYYFYVEADAAGEKLQDTIDCLETYAEVQNLGSFSVLGDET</sequence>
<evidence type="ECO:0000256" key="3">
    <source>
        <dbReference type="ARBA" id="ARBA00023222"/>
    </source>
</evidence>
<dbReference type="RefSeq" id="WP_153549721.1">
    <property type="nucleotide sequence ID" value="NZ_CP040089.1"/>
</dbReference>
<dbReference type="PROSITE" id="PS51671">
    <property type="entry name" value="ACT"/>
    <property type="match status" value="1"/>
</dbReference>
<dbReference type="CDD" id="cd04905">
    <property type="entry name" value="ACT_CM-PDT"/>
    <property type="match status" value="1"/>
</dbReference>